<accession>A0A8J7RLD5</accession>
<feature type="compositionally biased region" description="Basic and acidic residues" evidence="8">
    <location>
        <begin position="253"/>
        <end position="270"/>
    </location>
</feature>
<evidence type="ECO:0000256" key="2">
    <source>
        <dbReference type="ARBA" id="ARBA00004613"/>
    </source>
</evidence>
<evidence type="ECO:0000256" key="5">
    <source>
        <dbReference type="ARBA" id="ARBA00022837"/>
    </source>
</evidence>
<feature type="domain" description="OmpA-like" evidence="9">
    <location>
        <begin position="157"/>
        <end position="285"/>
    </location>
</feature>
<keyword evidence="3" id="KW-0964">Secreted</keyword>
<keyword evidence="4" id="KW-0732">Signal</keyword>
<dbReference type="InterPro" id="IPR053180">
    <property type="entry name" value="Ca-binding_acidic-repeat"/>
</dbReference>
<dbReference type="InterPro" id="IPR028974">
    <property type="entry name" value="TSP_type-3_rpt"/>
</dbReference>
<dbReference type="InterPro" id="IPR006665">
    <property type="entry name" value="OmpA-like"/>
</dbReference>
<dbReference type="PROSITE" id="PS51123">
    <property type="entry name" value="OMPA_2"/>
    <property type="match status" value="1"/>
</dbReference>
<dbReference type="Pfam" id="PF00691">
    <property type="entry name" value="OmpA"/>
    <property type="match status" value="1"/>
</dbReference>
<name>A0A8J7RLD5_9BACT</name>
<dbReference type="InterPro" id="IPR059100">
    <property type="entry name" value="TSP3_bac"/>
</dbReference>
<dbReference type="PANTHER" id="PTHR37467">
    <property type="entry name" value="EXPORTED CALCIUM-BINDING GLYCOPROTEIN-RELATED"/>
    <property type="match status" value="1"/>
</dbReference>
<keyword evidence="6 7" id="KW-0472">Membrane</keyword>
<dbReference type="InterPro" id="IPR036737">
    <property type="entry name" value="OmpA-like_sf"/>
</dbReference>
<keyword evidence="5" id="KW-0106">Calcium</keyword>
<evidence type="ECO:0000256" key="7">
    <source>
        <dbReference type="PROSITE-ProRule" id="PRU00473"/>
    </source>
</evidence>
<organism evidence="10 11">
    <name type="scientific">Natronogracilivirga saccharolytica</name>
    <dbReference type="NCBI Taxonomy" id="2812953"/>
    <lineage>
        <taxon>Bacteria</taxon>
        <taxon>Pseudomonadati</taxon>
        <taxon>Balneolota</taxon>
        <taxon>Balneolia</taxon>
        <taxon>Balneolales</taxon>
        <taxon>Cyclonatronaceae</taxon>
        <taxon>Natronogracilivirga</taxon>
    </lineage>
</organism>
<feature type="compositionally biased region" description="Acidic residues" evidence="8">
    <location>
        <begin position="11"/>
        <end position="54"/>
    </location>
</feature>
<dbReference type="SUPFAM" id="SSF103647">
    <property type="entry name" value="TSP type-3 repeat"/>
    <property type="match status" value="1"/>
</dbReference>
<evidence type="ECO:0000313" key="10">
    <source>
        <dbReference type="EMBL" id="MBP3193462.1"/>
    </source>
</evidence>
<reference evidence="10" key="1">
    <citation type="submission" date="2021-02" db="EMBL/GenBank/DDBJ databases">
        <title>Natronogracilivirga saccharolytica gen. nov. sp. nov. a new anaerobic, haloalkiliphilic carbohydrate-fermenting bacterium from soda lake and proposing of Cyclonatronumiaceae fam. nov. in the phylum Balneolaeota.</title>
        <authorList>
            <person name="Zhilina T.N."/>
            <person name="Sorokin D.Y."/>
            <person name="Zavarzina D.G."/>
            <person name="Toshchakov S.V."/>
            <person name="Kublanov I.V."/>
        </authorList>
    </citation>
    <scope>NUCLEOTIDE SEQUENCE</scope>
    <source>
        <strain evidence="10">Z-1702</strain>
    </source>
</reference>
<feature type="compositionally biased region" description="Acidic residues" evidence="8">
    <location>
        <begin position="109"/>
        <end position="118"/>
    </location>
</feature>
<dbReference type="PANTHER" id="PTHR37467:SF1">
    <property type="entry name" value="EXPORTED CALCIUM-BINDING GLYCOPROTEIN"/>
    <property type="match status" value="1"/>
</dbReference>
<dbReference type="GO" id="GO:0016020">
    <property type="term" value="C:membrane"/>
    <property type="evidence" value="ECO:0007669"/>
    <property type="project" value="UniProtKB-SubCell"/>
</dbReference>
<feature type="region of interest" description="Disordered" evidence="8">
    <location>
        <begin position="1"/>
        <end position="118"/>
    </location>
</feature>
<comment type="caution">
    <text evidence="10">The sequence shown here is derived from an EMBL/GenBank/DDBJ whole genome shotgun (WGS) entry which is preliminary data.</text>
</comment>
<dbReference type="Gene3D" id="3.30.1330.60">
    <property type="entry name" value="OmpA-like domain"/>
    <property type="match status" value="1"/>
</dbReference>
<sequence>MTQTGCRTAEEVTEEPDETVDTDGDGVPDYVELEIGTDPENPDTDGDGLTDGEELYEHNTDPLVADTDGDGLSDGDEVLVYGTDPLNPDTDGDGLSDGDEILRYRTDPLDSDSDDDGLSDYDEIYVHGTDPNNPDTDGDGFTDGQEIEMGTDPLDPNDPPFIEELNTINFDFDRSNIDQRAARQLSENVEALKDAPNYRVRVDAYTDQVGGDQYNLRLSQRRANAVVTFYRENGISEDRIESRGLGKVSTSACHDDQPDDPGCRADRKAETIPLHPFPQRPEARR</sequence>
<feature type="region of interest" description="Disordered" evidence="8">
    <location>
        <begin position="241"/>
        <end position="285"/>
    </location>
</feature>
<dbReference type="Proteomes" id="UP000673975">
    <property type="component" value="Unassembled WGS sequence"/>
</dbReference>
<evidence type="ECO:0000259" key="9">
    <source>
        <dbReference type="PROSITE" id="PS51123"/>
    </source>
</evidence>
<evidence type="ECO:0000256" key="4">
    <source>
        <dbReference type="ARBA" id="ARBA00022729"/>
    </source>
</evidence>
<dbReference type="GO" id="GO:0005509">
    <property type="term" value="F:calcium ion binding"/>
    <property type="evidence" value="ECO:0007669"/>
    <property type="project" value="InterPro"/>
</dbReference>
<comment type="subcellular location">
    <subcellularLocation>
        <location evidence="1">Membrane</location>
    </subcellularLocation>
    <subcellularLocation>
        <location evidence="2">Secreted</location>
    </subcellularLocation>
</comment>
<protein>
    <submittedName>
        <fullName evidence="10">OmpA family protein</fullName>
    </submittedName>
</protein>
<dbReference type="InterPro" id="IPR006664">
    <property type="entry name" value="OMP_bac"/>
</dbReference>
<dbReference type="AlphaFoldDB" id="A0A8J7RLD5"/>
<dbReference type="Gene3D" id="4.10.1080.10">
    <property type="entry name" value="TSP type-3 repeat"/>
    <property type="match status" value="1"/>
</dbReference>
<gene>
    <name evidence="10" type="ORF">NATSA_12370</name>
</gene>
<dbReference type="Pfam" id="PF18884">
    <property type="entry name" value="TSP3_bac"/>
    <property type="match status" value="6"/>
</dbReference>
<dbReference type="EMBL" id="JAFIDN010000010">
    <property type="protein sequence ID" value="MBP3193462.1"/>
    <property type="molecule type" value="Genomic_DNA"/>
</dbReference>
<dbReference type="SUPFAM" id="SSF103088">
    <property type="entry name" value="OmpA-like"/>
    <property type="match status" value="1"/>
</dbReference>
<evidence type="ECO:0000256" key="6">
    <source>
        <dbReference type="ARBA" id="ARBA00023136"/>
    </source>
</evidence>
<dbReference type="PRINTS" id="PR01021">
    <property type="entry name" value="OMPADOMAIN"/>
</dbReference>
<keyword evidence="11" id="KW-1185">Reference proteome</keyword>
<feature type="compositionally biased region" description="Acidic residues" evidence="8">
    <location>
        <begin position="67"/>
        <end position="77"/>
    </location>
</feature>
<dbReference type="CDD" id="cd07185">
    <property type="entry name" value="OmpA_C-like"/>
    <property type="match status" value="1"/>
</dbReference>
<proteinExistence type="predicted"/>
<evidence type="ECO:0000256" key="1">
    <source>
        <dbReference type="ARBA" id="ARBA00004370"/>
    </source>
</evidence>
<evidence type="ECO:0000313" key="11">
    <source>
        <dbReference type="Proteomes" id="UP000673975"/>
    </source>
</evidence>
<evidence type="ECO:0000256" key="8">
    <source>
        <dbReference type="SAM" id="MobiDB-lite"/>
    </source>
</evidence>
<evidence type="ECO:0000256" key="3">
    <source>
        <dbReference type="ARBA" id="ARBA00022525"/>
    </source>
</evidence>
<feature type="compositionally biased region" description="Acidic residues" evidence="8">
    <location>
        <begin position="90"/>
        <end position="99"/>
    </location>
</feature>